<organism evidence="10 11">
    <name type="scientific">Nakamurella leprariae</name>
    <dbReference type="NCBI Taxonomy" id="2803911"/>
    <lineage>
        <taxon>Bacteria</taxon>
        <taxon>Bacillati</taxon>
        <taxon>Actinomycetota</taxon>
        <taxon>Actinomycetes</taxon>
        <taxon>Nakamurellales</taxon>
        <taxon>Nakamurellaceae</taxon>
        <taxon>Nakamurella</taxon>
    </lineage>
</organism>
<evidence type="ECO:0000259" key="9">
    <source>
        <dbReference type="PROSITE" id="PS50928"/>
    </source>
</evidence>
<sequence>MSAGLAASPAADPTAGATVAAGAPARAPRGRRQRRFAAVVGKRLLHLLIVLLLVTFASFAITDLLPGDAAATVAGENATPEQIAAVRTELGLDRPMIVRYFDWLGGVLTGDLGNSFRTGQPVTEALAQRIPVSFEIAVVAQILALLVAIPLAVYSAYRPGKLIDRSSMAIGFGAAAMPHFILGMVLILLFAGGLSSILPATGFVGFFDDPLGNLKSIILPCLTLMLGEAAVYRQLLRSDMISTLQEDFILMARSKGLSPRRILFRHALRPSSFSLITLAGVNMGRLLGGAIVVEVMFAIPGLGQMVAQAVYDRDYLMLQGGILVIAVSYVVINALIDLLYAALDPRVRRRG</sequence>
<feature type="transmembrane region" description="Helical" evidence="7">
    <location>
        <begin position="169"/>
        <end position="194"/>
    </location>
</feature>
<accession>A0A938YDH8</accession>
<evidence type="ECO:0000256" key="2">
    <source>
        <dbReference type="ARBA" id="ARBA00022448"/>
    </source>
</evidence>
<keyword evidence="4 7" id="KW-0812">Transmembrane</keyword>
<feature type="transmembrane region" description="Helical" evidence="7">
    <location>
        <begin position="136"/>
        <end position="157"/>
    </location>
</feature>
<feature type="transmembrane region" description="Helical" evidence="7">
    <location>
        <begin position="214"/>
        <end position="232"/>
    </location>
</feature>
<dbReference type="PROSITE" id="PS50928">
    <property type="entry name" value="ABC_TM1"/>
    <property type="match status" value="1"/>
</dbReference>
<evidence type="ECO:0000256" key="6">
    <source>
        <dbReference type="ARBA" id="ARBA00023136"/>
    </source>
</evidence>
<dbReference type="InterPro" id="IPR000515">
    <property type="entry name" value="MetI-like"/>
</dbReference>
<feature type="domain" description="ABC transmembrane type-1" evidence="9">
    <location>
        <begin position="130"/>
        <end position="340"/>
    </location>
</feature>
<dbReference type="InterPro" id="IPR035906">
    <property type="entry name" value="MetI-like_sf"/>
</dbReference>
<protein>
    <submittedName>
        <fullName evidence="10">ABC transporter permease</fullName>
    </submittedName>
</protein>
<dbReference type="Proteomes" id="UP000663792">
    <property type="component" value="Unassembled WGS sequence"/>
</dbReference>
<dbReference type="CDD" id="cd06261">
    <property type="entry name" value="TM_PBP2"/>
    <property type="match status" value="1"/>
</dbReference>
<dbReference type="PANTHER" id="PTHR43163:SF6">
    <property type="entry name" value="DIPEPTIDE TRANSPORT SYSTEM PERMEASE PROTEIN DPPB-RELATED"/>
    <property type="match status" value="1"/>
</dbReference>
<dbReference type="GO" id="GO:0005886">
    <property type="term" value="C:plasma membrane"/>
    <property type="evidence" value="ECO:0007669"/>
    <property type="project" value="UniProtKB-SubCell"/>
</dbReference>
<evidence type="ECO:0000256" key="4">
    <source>
        <dbReference type="ARBA" id="ARBA00022692"/>
    </source>
</evidence>
<dbReference type="EMBL" id="JAERWK010000012">
    <property type="protein sequence ID" value="MBM9467593.1"/>
    <property type="molecule type" value="Genomic_DNA"/>
</dbReference>
<feature type="transmembrane region" description="Helical" evidence="7">
    <location>
        <begin position="319"/>
        <end position="343"/>
    </location>
</feature>
<dbReference type="SUPFAM" id="SSF161098">
    <property type="entry name" value="MetI-like"/>
    <property type="match status" value="1"/>
</dbReference>
<evidence type="ECO:0000313" key="10">
    <source>
        <dbReference type="EMBL" id="MBM9467593.1"/>
    </source>
</evidence>
<reference evidence="10" key="1">
    <citation type="submission" date="2021-01" db="EMBL/GenBank/DDBJ databases">
        <title>YIM 132084 draft genome.</title>
        <authorList>
            <person name="An D."/>
        </authorList>
    </citation>
    <scope>NUCLEOTIDE SEQUENCE</scope>
    <source>
        <strain evidence="10">YIM 132084</strain>
    </source>
</reference>
<gene>
    <name evidence="10" type="ORF">JL106_09915</name>
</gene>
<keyword evidence="6 7" id="KW-0472">Membrane</keyword>
<keyword evidence="5 7" id="KW-1133">Transmembrane helix</keyword>
<feature type="transmembrane region" description="Helical" evidence="7">
    <location>
        <begin position="44"/>
        <end position="61"/>
    </location>
</feature>
<evidence type="ECO:0000256" key="1">
    <source>
        <dbReference type="ARBA" id="ARBA00004651"/>
    </source>
</evidence>
<keyword evidence="3" id="KW-1003">Cell membrane</keyword>
<feature type="region of interest" description="Disordered" evidence="8">
    <location>
        <begin position="1"/>
        <end position="26"/>
    </location>
</feature>
<dbReference type="InterPro" id="IPR045621">
    <property type="entry name" value="BPD_transp_1_N"/>
</dbReference>
<comment type="caution">
    <text evidence="10">The sequence shown here is derived from an EMBL/GenBank/DDBJ whole genome shotgun (WGS) entry which is preliminary data.</text>
</comment>
<evidence type="ECO:0000256" key="8">
    <source>
        <dbReference type="SAM" id="MobiDB-lite"/>
    </source>
</evidence>
<dbReference type="PANTHER" id="PTHR43163">
    <property type="entry name" value="DIPEPTIDE TRANSPORT SYSTEM PERMEASE PROTEIN DPPB-RELATED"/>
    <property type="match status" value="1"/>
</dbReference>
<name>A0A938YDH8_9ACTN</name>
<comment type="similarity">
    <text evidence="7">Belongs to the binding-protein-dependent transport system permease family.</text>
</comment>
<evidence type="ECO:0000256" key="5">
    <source>
        <dbReference type="ARBA" id="ARBA00022989"/>
    </source>
</evidence>
<keyword evidence="11" id="KW-1185">Reference proteome</keyword>
<dbReference type="GO" id="GO:0055085">
    <property type="term" value="P:transmembrane transport"/>
    <property type="evidence" value="ECO:0007669"/>
    <property type="project" value="InterPro"/>
</dbReference>
<evidence type="ECO:0000256" key="3">
    <source>
        <dbReference type="ARBA" id="ARBA00022475"/>
    </source>
</evidence>
<keyword evidence="2 7" id="KW-0813">Transport</keyword>
<comment type="subcellular location">
    <subcellularLocation>
        <location evidence="1 7">Cell membrane</location>
        <topology evidence="1 7">Multi-pass membrane protein</topology>
    </subcellularLocation>
</comment>
<dbReference type="Pfam" id="PF00528">
    <property type="entry name" value="BPD_transp_1"/>
    <property type="match status" value="1"/>
</dbReference>
<proteinExistence type="inferred from homology"/>
<dbReference type="RefSeq" id="WP_205260552.1">
    <property type="nucleotide sequence ID" value="NZ_JAERWK010000012.1"/>
</dbReference>
<evidence type="ECO:0000256" key="7">
    <source>
        <dbReference type="RuleBase" id="RU363032"/>
    </source>
</evidence>
<feature type="transmembrane region" description="Helical" evidence="7">
    <location>
        <begin position="275"/>
        <end position="299"/>
    </location>
</feature>
<dbReference type="Gene3D" id="1.10.3720.10">
    <property type="entry name" value="MetI-like"/>
    <property type="match status" value="1"/>
</dbReference>
<dbReference type="Pfam" id="PF19300">
    <property type="entry name" value="BPD_transp_1_N"/>
    <property type="match status" value="1"/>
</dbReference>
<evidence type="ECO:0000313" key="11">
    <source>
        <dbReference type="Proteomes" id="UP000663792"/>
    </source>
</evidence>
<dbReference type="AlphaFoldDB" id="A0A938YDH8"/>